<name>A0AAE3L4E8_9GAMM</name>
<proteinExistence type="predicted"/>
<dbReference type="AlphaFoldDB" id="A0AAE3L4E8"/>
<evidence type="ECO:0000313" key="2">
    <source>
        <dbReference type="Proteomes" id="UP001204445"/>
    </source>
</evidence>
<comment type="caution">
    <text evidence="1">The sequence shown here is derived from an EMBL/GenBank/DDBJ whole genome shotgun (WGS) entry which is preliminary data.</text>
</comment>
<dbReference type="Proteomes" id="UP001204445">
    <property type="component" value="Unassembled WGS sequence"/>
</dbReference>
<evidence type="ECO:0000313" key="1">
    <source>
        <dbReference type="EMBL" id="MCS3903743.1"/>
    </source>
</evidence>
<dbReference type="RefSeq" id="WP_259055711.1">
    <property type="nucleotide sequence ID" value="NZ_JANUCT010000011.1"/>
</dbReference>
<reference evidence="1" key="1">
    <citation type="submission" date="2022-08" db="EMBL/GenBank/DDBJ databases">
        <title>Genomic Encyclopedia of Type Strains, Phase III (KMG-III): the genomes of soil and plant-associated and newly described type strains.</title>
        <authorList>
            <person name="Whitman W."/>
        </authorList>
    </citation>
    <scope>NUCLEOTIDE SEQUENCE</scope>
    <source>
        <strain evidence="1">HMT 1</strain>
    </source>
</reference>
<sequence>MNNRETFLSLIFDNELERVEVAEMLCVDRDQVDRWLAAVGSRNHEDIPDMAVELLRLKLKLAGASSGD</sequence>
<keyword evidence="2" id="KW-1185">Reference proteome</keyword>
<organism evidence="1 2">
    <name type="scientific">Methylohalomonas lacus</name>
    <dbReference type="NCBI Taxonomy" id="398773"/>
    <lineage>
        <taxon>Bacteria</taxon>
        <taxon>Pseudomonadati</taxon>
        <taxon>Pseudomonadota</taxon>
        <taxon>Gammaproteobacteria</taxon>
        <taxon>Methylohalomonadales</taxon>
        <taxon>Methylohalomonadaceae</taxon>
        <taxon>Methylohalomonas</taxon>
    </lineage>
</organism>
<protein>
    <submittedName>
        <fullName evidence="1">Uncharacterized protein</fullName>
    </submittedName>
</protein>
<dbReference type="EMBL" id="JANUCT010000011">
    <property type="protein sequence ID" value="MCS3903743.1"/>
    <property type="molecule type" value="Genomic_DNA"/>
</dbReference>
<accession>A0AAE3L4E8</accession>
<gene>
    <name evidence="1" type="ORF">J2T55_001774</name>
</gene>